<name>A0A8H6HQR9_9AGAR</name>
<protein>
    <submittedName>
        <fullName evidence="2">Uncharacterized protein</fullName>
    </submittedName>
</protein>
<feature type="transmembrane region" description="Helical" evidence="1">
    <location>
        <begin position="73"/>
        <end position="93"/>
    </location>
</feature>
<dbReference type="Proteomes" id="UP000521943">
    <property type="component" value="Unassembled WGS sequence"/>
</dbReference>
<reference evidence="2 3" key="1">
    <citation type="submission" date="2020-07" db="EMBL/GenBank/DDBJ databases">
        <title>Comparative genomics of pyrophilous fungi reveals a link between fire events and developmental genes.</title>
        <authorList>
            <consortium name="DOE Joint Genome Institute"/>
            <person name="Steindorff A.S."/>
            <person name="Carver A."/>
            <person name="Calhoun S."/>
            <person name="Stillman K."/>
            <person name="Liu H."/>
            <person name="Lipzen A."/>
            <person name="Pangilinan J."/>
            <person name="Labutti K."/>
            <person name="Bruns T.D."/>
            <person name="Grigoriev I.V."/>
        </authorList>
    </citation>
    <scope>NUCLEOTIDE SEQUENCE [LARGE SCALE GENOMIC DNA]</scope>
    <source>
        <strain evidence="2 3">CBS 144469</strain>
    </source>
</reference>
<keyword evidence="1" id="KW-0472">Membrane</keyword>
<proteinExistence type="predicted"/>
<sequence>MWQLLWATQIASGKRPHIRDELSLASFATAPPPHVHLRERLWIDRPFSAWCIPNKSKAGPTPRSNMRFISSSALTILSTIVLSVSVHAAPAYAPGTSEA</sequence>
<evidence type="ECO:0000313" key="3">
    <source>
        <dbReference type="Proteomes" id="UP000521943"/>
    </source>
</evidence>
<dbReference type="EMBL" id="JACGCI010000058">
    <property type="protein sequence ID" value="KAF6750188.1"/>
    <property type="molecule type" value="Genomic_DNA"/>
</dbReference>
<gene>
    <name evidence="2" type="ORF">DFP72DRAFT_1072527</name>
</gene>
<keyword evidence="1" id="KW-0812">Transmembrane</keyword>
<evidence type="ECO:0000313" key="2">
    <source>
        <dbReference type="EMBL" id="KAF6750188.1"/>
    </source>
</evidence>
<keyword evidence="3" id="KW-1185">Reference proteome</keyword>
<keyword evidence="1" id="KW-1133">Transmembrane helix</keyword>
<organism evidence="2 3">
    <name type="scientific">Ephemerocybe angulata</name>
    <dbReference type="NCBI Taxonomy" id="980116"/>
    <lineage>
        <taxon>Eukaryota</taxon>
        <taxon>Fungi</taxon>
        <taxon>Dikarya</taxon>
        <taxon>Basidiomycota</taxon>
        <taxon>Agaricomycotina</taxon>
        <taxon>Agaricomycetes</taxon>
        <taxon>Agaricomycetidae</taxon>
        <taxon>Agaricales</taxon>
        <taxon>Agaricineae</taxon>
        <taxon>Psathyrellaceae</taxon>
        <taxon>Ephemerocybe</taxon>
    </lineage>
</organism>
<accession>A0A8H6HQR9</accession>
<dbReference type="AlphaFoldDB" id="A0A8H6HQR9"/>
<evidence type="ECO:0000256" key="1">
    <source>
        <dbReference type="SAM" id="Phobius"/>
    </source>
</evidence>
<comment type="caution">
    <text evidence="2">The sequence shown here is derived from an EMBL/GenBank/DDBJ whole genome shotgun (WGS) entry which is preliminary data.</text>
</comment>